<dbReference type="GO" id="GO:0005886">
    <property type="term" value="C:plasma membrane"/>
    <property type="evidence" value="ECO:0007669"/>
    <property type="project" value="UniProtKB-SubCell"/>
</dbReference>
<evidence type="ECO:0000256" key="2">
    <source>
        <dbReference type="ARBA" id="ARBA00022475"/>
    </source>
</evidence>
<feature type="transmembrane region" description="Helical" evidence="6">
    <location>
        <begin position="62"/>
        <end position="79"/>
    </location>
</feature>
<organism evidence="9 10">
    <name type="scientific">Neoasaia chiangmaiensis</name>
    <dbReference type="NCBI Taxonomy" id="320497"/>
    <lineage>
        <taxon>Bacteria</taxon>
        <taxon>Pseudomonadati</taxon>
        <taxon>Pseudomonadota</taxon>
        <taxon>Alphaproteobacteria</taxon>
        <taxon>Acetobacterales</taxon>
        <taxon>Acetobacteraceae</taxon>
        <taxon>Neoasaia</taxon>
    </lineage>
</organism>
<dbReference type="AlphaFoldDB" id="A0A1U9KUJ4"/>
<feature type="transmembrane region" description="Helical" evidence="6">
    <location>
        <begin position="408"/>
        <end position="430"/>
    </location>
</feature>
<reference evidence="9 10" key="1">
    <citation type="submission" date="2016-03" db="EMBL/GenBank/DDBJ databases">
        <title>Acetic acid bacteria sequencing.</title>
        <authorList>
            <person name="Brandt J."/>
            <person name="Jakob F."/>
            <person name="Vogel R.F."/>
        </authorList>
    </citation>
    <scope>NUCLEOTIDE SEQUENCE [LARGE SCALE GENOMIC DNA]</scope>
    <source>
        <strain evidence="9 10">NBRC 101099</strain>
    </source>
</reference>
<evidence type="ECO:0000256" key="3">
    <source>
        <dbReference type="ARBA" id="ARBA00022692"/>
    </source>
</evidence>
<sequence length="697" mass="73381">MAPSRWTQDFLAQGRRLVSWLPVGWGLGAIAYFLPRSEPGFLTAAGLLAVGLILTIRGWHAFWPRCLGLALCVLALGFLDMRWCAHRQAPMPALPSRAVVLSGDVRSVVVMSPRMDGDAPGRRIVLDRAVFETGVDIGMMPMRRALRLRLRDDDAVDLRPGAHVRLRALLRPPPFPALPGGRDAQRIAWFDGSAGGGYALGDVRVLSQGRAPLLEGLRERIAGIVQAALPGQSGAIAATLLAGETGGLSVGTRDDFAAAGLAHLLAVAGLHLGLVMGCVIATLRFAMAAWPWIALRWPCKEIACSIGLAGGAGYVLLTGAHLPAIRALGMAGLATLALLLGRRPLSLRSLSLVVWAILIVAPQDVLDVSFQMSFAAVLALIAGYDELRDPLMRLRGDGRFARVALSHLVALGLTSLLAGAATLPVSLAHFGMLQPWFVLANLVAVPIAAVWIMPCGLLALLAMPLHLAGVPLGLMGAGIRVVMHLAHGVAGLPLASRAVPMMPGWGLLLYLLGLCWLCLWKGPARCLACVPIVVALAAPWMAARPDVLIAPDAGAMAVRMGSVLAMGPVSGLDRQVVSDWMQATALPVTPLSGCAGGLCRVGSVLLRPDDRRDGSVLPPGDACRGVGLFVSQSPAREACPQAVAIDRFSVWRDGAYAAYAMPGGWRVVSDRAWRGARLWVPAPGGHGMPNLPMAVAE</sequence>
<dbReference type="PANTHER" id="PTHR30619:SF1">
    <property type="entry name" value="RECOMBINATION PROTEIN 2"/>
    <property type="match status" value="1"/>
</dbReference>
<evidence type="ECO:0000313" key="9">
    <source>
        <dbReference type="EMBL" id="AQS89409.1"/>
    </source>
</evidence>
<dbReference type="InterPro" id="IPR004477">
    <property type="entry name" value="ComEC_N"/>
</dbReference>
<feature type="transmembrane region" description="Helical" evidence="6">
    <location>
        <begin position="17"/>
        <end position="34"/>
    </location>
</feature>
<evidence type="ECO:0000256" key="5">
    <source>
        <dbReference type="ARBA" id="ARBA00023136"/>
    </source>
</evidence>
<keyword evidence="3 6" id="KW-0812">Transmembrane</keyword>
<comment type="subcellular location">
    <subcellularLocation>
        <location evidence="1">Cell membrane</location>
        <topology evidence="1">Multi-pass membrane protein</topology>
    </subcellularLocation>
</comment>
<feature type="transmembrane region" description="Helical" evidence="6">
    <location>
        <begin position="262"/>
        <end position="287"/>
    </location>
</feature>
<keyword evidence="4 6" id="KW-1133">Transmembrane helix</keyword>
<dbReference type="EMBL" id="CP014691">
    <property type="protein sequence ID" value="AQS89409.1"/>
    <property type="molecule type" value="Genomic_DNA"/>
</dbReference>
<accession>A0A1U9KUJ4</accession>
<dbReference type="NCBIfam" id="TIGR00360">
    <property type="entry name" value="ComEC_N-term"/>
    <property type="match status" value="1"/>
</dbReference>
<gene>
    <name evidence="9" type="ORF">A0U93_08910</name>
</gene>
<proteinExistence type="predicted"/>
<evidence type="ECO:0000256" key="4">
    <source>
        <dbReference type="ARBA" id="ARBA00022989"/>
    </source>
</evidence>
<feature type="domain" description="ComEC/Rec2-related protein" evidence="7">
    <location>
        <begin position="240"/>
        <end position="521"/>
    </location>
</feature>
<dbReference type="InterPro" id="IPR052159">
    <property type="entry name" value="Competence_DNA_uptake"/>
</dbReference>
<keyword evidence="5 6" id="KW-0472">Membrane</keyword>
<dbReference type="Proteomes" id="UP000188604">
    <property type="component" value="Chromosome"/>
</dbReference>
<dbReference type="Pfam" id="PF13567">
    <property type="entry name" value="DUF4131"/>
    <property type="match status" value="1"/>
</dbReference>
<dbReference type="PANTHER" id="PTHR30619">
    <property type="entry name" value="DNA INTERNALIZATION/COMPETENCE PROTEIN COMEC/REC2"/>
    <property type="match status" value="1"/>
</dbReference>
<evidence type="ECO:0000259" key="7">
    <source>
        <dbReference type="Pfam" id="PF03772"/>
    </source>
</evidence>
<feature type="transmembrane region" description="Helical" evidence="6">
    <location>
        <begin position="526"/>
        <end position="543"/>
    </location>
</feature>
<keyword evidence="2" id="KW-1003">Cell membrane</keyword>
<evidence type="ECO:0000256" key="1">
    <source>
        <dbReference type="ARBA" id="ARBA00004651"/>
    </source>
</evidence>
<dbReference type="InterPro" id="IPR025405">
    <property type="entry name" value="DUF4131"/>
</dbReference>
<feature type="transmembrane region" description="Helical" evidence="6">
    <location>
        <begin position="323"/>
        <end position="340"/>
    </location>
</feature>
<name>A0A1U9KUJ4_9PROT</name>
<dbReference type="STRING" id="320497.A0U93_08910"/>
<feature type="transmembrane region" description="Helical" evidence="6">
    <location>
        <begin position="436"/>
        <end position="460"/>
    </location>
</feature>
<evidence type="ECO:0000259" key="8">
    <source>
        <dbReference type="Pfam" id="PF13567"/>
    </source>
</evidence>
<protein>
    <submittedName>
        <fullName evidence="9">Transporter</fullName>
    </submittedName>
</protein>
<dbReference type="Pfam" id="PF03772">
    <property type="entry name" value="Competence"/>
    <property type="match status" value="1"/>
</dbReference>
<evidence type="ECO:0000256" key="6">
    <source>
        <dbReference type="SAM" id="Phobius"/>
    </source>
</evidence>
<keyword evidence="10" id="KW-1185">Reference proteome</keyword>
<dbReference type="KEGG" id="nch:A0U93_08910"/>
<feature type="transmembrane region" description="Helical" evidence="6">
    <location>
        <begin position="498"/>
        <end position="519"/>
    </location>
</feature>
<feature type="transmembrane region" description="Helical" evidence="6">
    <location>
        <begin position="467"/>
        <end position="486"/>
    </location>
</feature>
<evidence type="ECO:0000313" key="10">
    <source>
        <dbReference type="Proteomes" id="UP000188604"/>
    </source>
</evidence>
<feature type="domain" description="DUF4131" evidence="8">
    <location>
        <begin position="42"/>
        <end position="186"/>
    </location>
</feature>